<accession>A0ABN2PFB7</accession>
<evidence type="ECO:0000256" key="7">
    <source>
        <dbReference type="ARBA" id="ARBA00022989"/>
    </source>
</evidence>
<feature type="compositionally biased region" description="Acidic residues" evidence="9">
    <location>
        <begin position="563"/>
        <end position="620"/>
    </location>
</feature>
<feature type="transmembrane region" description="Helical" evidence="10">
    <location>
        <begin position="218"/>
        <end position="239"/>
    </location>
</feature>
<feature type="region of interest" description="Disordered" evidence="9">
    <location>
        <begin position="503"/>
        <end position="637"/>
    </location>
</feature>
<keyword evidence="13" id="KW-1185">Reference proteome</keyword>
<feature type="compositionally biased region" description="Basic and acidic residues" evidence="9">
    <location>
        <begin position="622"/>
        <end position="631"/>
    </location>
</feature>
<keyword evidence="5" id="KW-0547">Nucleotide-binding</keyword>
<dbReference type="PANTHER" id="PTHR32309">
    <property type="entry name" value="TYROSINE-PROTEIN KINASE"/>
    <property type="match status" value="1"/>
</dbReference>
<protein>
    <recommendedName>
        <fullName evidence="11">Polysaccharide chain length determinant N-terminal domain-containing protein</fullName>
    </recommendedName>
</protein>
<comment type="similarity">
    <text evidence="2">Belongs to the CpsC/CapA family.</text>
</comment>
<dbReference type="SUPFAM" id="SSF52540">
    <property type="entry name" value="P-loop containing nucleoside triphosphate hydrolases"/>
    <property type="match status" value="1"/>
</dbReference>
<dbReference type="PANTHER" id="PTHR32309:SF31">
    <property type="entry name" value="CAPSULAR EXOPOLYSACCHARIDE FAMILY"/>
    <property type="match status" value="1"/>
</dbReference>
<dbReference type="InterPro" id="IPR027417">
    <property type="entry name" value="P-loop_NTPase"/>
</dbReference>
<evidence type="ECO:0000256" key="4">
    <source>
        <dbReference type="ARBA" id="ARBA00022692"/>
    </source>
</evidence>
<dbReference type="Gene3D" id="3.40.50.300">
    <property type="entry name" value="P-loop containing nucleotide triphosphate hydrolases"/>
    <property type="match status" value="1"/>
</dbReference>
<sequence>MSLRQILAVLWHRKWTMLAVTLIAVLTAWGYLQIRDVEYESSSVVRLNPIVTNGVVTGEIGGVAVELGADTIMSPVILEPAAASLGESTAALENAIYAEFVEGERAGEMTVSSVGPSASIAQDRASAVVATYQTYVDEQLVAAQATLAQRYSDVLANAQNLQNVVALNPDDRIASANLTTAIATMNGLQTAINDLSVAGSATTVTLAAYPGEDTSPSALIILLLALATGLVVGAAAALIRDQFDNRLRDEREIEPITGAASLGDLAWDRSLSRRAQPLPVAESARTGLSEGLRTLRSTLQVLLPTHSAAIVVTSVEPGDGKSFISANLALAWARGGKRVILVGGDLRRPDLARYYHDAADGEGLAELLQEHESGEGITPDVVESRLNTTRHRRLRILPSGFEPADPADLLAGPALAAIIESLRSLADIVVIDSPPAMGMADAALMATHTDGALLVASIRRTDRARLAQATDGLKANGVVVLGVVANRSRRRLPKTYNSYYLRTAGPRSTSQTAPGAGDTRSAAKKSIMPLIPSFMGRGTKPEETDAAAGPVRRTGGAALSEAVELDDDAAIDSEMDYDEPEASLDDPAVDAADGDDEAPIDDEALFDDYPEDDDEPEFDTEPPVKVREALSKTKGKR</sequence>
<feature type="compositionally biased region" description="Polar residues" evidence="9">
    <location>
        <begin position="503"/>
        <end position="513"/>
    </location>
</feature>
<evidence type="ECO:0000256" key="10">
    <source>
        <dbReference type="SAM" id="Phobius"/>
    </source>
</evidence>
<keyword evidence="8 10" id="KW-0472">Membrane</keyword>
<dbReference type="Pfam" id="PF02706">
    <property type="entry name" value="Wzz"/>
    <property type="match status" value="1"/>
</dbReference>
<dbReference type="CDD" id="cd05387">
    <property type="entry name" value="BY-kinase"/>
    <property type="match status" value="1"/>
</dbReference>
<name>A0ABN2PFB7_9MICO</name>
<evidence type="ECO:0000313" key="13">
    <source>
        <dbReference type="Proteomes" id="UP001501343"/>
    </source>
</evidence>
<organism evidence="12 13">
    <name type="scientific">Microbacterium aoyamense</name>
    <dbReference type="NCBI Taxonomy" id="344166"/>
    <lineage>
        <taxon>Bacteria</taxon>
        <taxon>Bacillati</taxon>
        <taxon>Actinomycetota</taxon>
        <taxon>Actinomycetes</taxon>
        <taxon>Micrococcales</taxon>
        <taxon>Microbacteriaceae</taxon>
        <taxon>Microbacterium</taxon>
    </lineage>
</organism>
<keyword evidence="7 10" id="KW-1133">Transmembrane helix</keyword>
<evidence type="ECO:0000313" key="12">
    <source>
        <dbReference type="EMBL" id="GAA1919626.1"/>
    </source>
</evidence>
<gene>
    <name evidence="12" type="ORF">GCM10009775_10290</name>
</gene>
<dbReference type="EMBL" id="BAAAOF010000002">
    <property type="protein sequence ID" value="GAA1919626.1"/>
    <property type="molecule type" value="Genomic_DNA"/>
</dbReference>
<keyword evidence="3" id="KW-1003">Cell membrane</keyword>
<reference evidence="12 13" key="1">
    <citation type="journal article" date="2019" name="Int. J. Syst. Evol. Microbiol.">
        <title>The Global Catalogue of Microorganisms (GCM) 10K type strain sequencing project: providing services to taxonomists for standard genome sequencing and annotation.</title>
        <authorList>
            <consortium name="The Broad Institute Genomics Platform"/>
            <consortium name="The Broad Institute Genome Sequencing Center for Infectious Disease"/>
            <person name="Wu L."/>
            <person name="Ma J."/>
        </authorList>
    </citation>
    <scope>NUCLEOTIDE SEQUENCE [LARGE SCALE GENOMIC DNA]</scope>
    <source>
        <strain evidence="12 13">JCM 14900</strain>
    </source>
</reference>
<evidence type="ECO:0000256" key="3">
    <source>
        <dbReference type="ARBA" id="ARBA00022475"/>
    </source>
</evidence>
<evidence type="ECO:0000256" key="2">
    <source>
        <dbReference type="ARBA" id="ARBA00006683"/>
    </source>
</evidence>
<comment type="subcellular location">
    <subcellularLocation>
        <location evidence="1">Cell membrane</location>
        <topology evidence="1">Multi-pass membrane protein</topology>
    </subcellularLocation>
</comment>
<dbReference type="InterPro" id="IPR033756">
    <property type="entry name" value="YlxH/NBP35"/>
</dbReference>
<evidence type="ECO:0000259" key="11">
    <source>
        <dbReference type="Pfam" id="PF02706"/>
    </source>
</evidence>
<evidence type="ECO:0000256" key="6">
    <source>
        <dbReference type="ARBA" id="ARBA00022840"/>
    </source>
</evidence>
<dbReference type="RefSeq" id="WP_248146093.1">
    <property type="nucleotide sequence ID" value="NZ_BAAAOF010000002.1"/>
</dbReference>
<feature type="domain" description="Polysaccharide chain length determinant N-terminal" evidence="11">
    <location>
        <begin position="2"/>
        <end position="49"/>
    </location>
</feature>
<evidence type="ECO:0000256" key="9">
    <source>
        <dbReference type="SAM" id="MobiDB-lite"/>
    </source>
</evidence>
<dbReference type="Proteomes" id="UP001501343">
    <property type="component" value="Unassembled WGS sequence"/>
</dbReference>
<dbReference type="NCBIfam" id="TIGR01007">
    <property type="entry name" value="eps_fam"/>
    <property type="match status" value="1"/>
</dbReference>
<dbReference type="InterPro" id="IPR005702">
    <property type="entry name" value="Wzc-like_C"/>
</dbReference>
<comment type="caution">
    <text evidence="12">The sequence shown here is derived from an EMBL/GenBank/DDBJ whole genome shotgun (WGS) entry which is preliminary data.</text>
</comment>
<evidence type="ECO:0000256" key="1">
    <source>
        <dbReference type="ARBA" id="ARBA00004651"/>
    </source>
</evidence>
<evidence type="ECO:0000256" key="8">
    <source>
        <dbReference type="ARBA" id="ARBA00023136"/>
    </source>
</evidence>
<keyword evidence="4 10" id="KW-0812">Transmembrane</keyword>
<keyword evidence="6" id="KW-0067">ATP-binding</keyword>
<dbReference type="InterPro" id="IPR003856">
    <property type="entry name" value="LPS_length_determ_N"/>
</dbReference>
<evidence type="ECO:0000256" key="5">
    <source>
        <dbReference type="ARBA" id="ARBA00022741"/>
    </source>
</evidence>
<dbReference type="Pfam" id="PF10609">
    <property type="entry name" value="ParA"/>
    <property type="match status" value="1"/>
</dbReference>
<proteinExistence type="inferred from homology"/>
<dbReference type="InterPro" id="IPR050445">
    <property type="entry name" value="Bact_polysacc_biosynth/exp"/>
</dbReference>